<organism evidence="1 2">
    <name type="scientific">Haloferax volcanii JCM 10717</name>
    <dbReference type="NCBI Taxonomy" id="1227458"/>
    <lineage>
        <taxon>Archaea</taxon>
        <taxon>Methanobacteriati</taxon>
        <taxon>Methanobacteriota</taxon>
        <taxon>Stenosarchaea group</taxon>
        <taxon>Halobacteria</taxon>
        <taxon>Halobacteriales</taxon>
        <taxon>Haloferacaceae</taxon>
        <taxon>Haloferax</taxon>
    </lineage>
</organism>
<dbReference type="Proteomes" id="UP000011577">
    <property type="component" value="Unassembled WGS sequence"/>
</dbReference>
<sequence>MLEYTLVLVIFLRFTDCHGIGRRTETEMFGLNFVRNTSTDVALVDGTTRPLIEPDHIGSNIWVICSVITLLRHQHTLSVGVEAF</sequence>
<proteinExistence type="predicted"/>
<accession>M0I949</accession>
<reference evidence="1 2" key="1">
    <citation type="journal article" date="2014" name="PLoS Genet.">
        <title>Phylogenetically driven sequencing of extremely halophilic archaea reveals strategies for static and dynamic osmo-response.</title>
        <authorList>
            <person name="Becker E.A."/>
            <person name="Seitzer P.M."/>
            <person name="Tritt A."/>
            <person name="Larsen D."/>
            <person name="Krusor M."/>
            <person name="Yao A.I."/>
            <person name="Wu D."/>
            <person name="Madern D."/>
            <person name="Eisen J.A."/>
            <person name="Darling A.E."/>
            <person name="Facciotti M.T."/>
        </authorList>
    </citation>
    <scope>NUCLEOTIDE SEQUENCE [LARGE SCALE GENOMIC DNA]</scope>
    <source>
        <strain evidence="1 2">JCM 10717</strain>
    </source>
</reference>
<dbReference type="EMBL" id="AOLL01000011">
    <property type="protein sequence ID" value="ELZ92507.1"/>
    <property type="molecule type" value="Genomic_DNA"/>
</dbReference>
<name>M0I949_HALVO</name>
<dbReference type="AlphaFoldDB" id="M0I949"/>
<comment type="caution">
    <text evidence="1">The sequence shown here is derived from an EMBL/GenBank/DDBJ whole genome shotgun (WGS) entry which is preliminary data.</text>
</comment>
<evidence type="ECO:0000313" key="1">
    <source>
        <dbReference type="EMBL" id="ELZ92507.1"/>
    </source>
</evidence>
<evidence type="ECO:0000313" key="2">
    <source>
        <dbReference type="Proteomes" id="UP000011577"/>
    </source>
</evidence>
<protein>
    <submittedName>
        <fullName evidence="1">Uncharacterized protein</fullName>
    </submittedName>
</protein>
<gene>
    <name evidence="1" type="ORF">C452_07813</name>
</gene>